<dbReference type="InterPro" id="IPR032675">
    <property type="entry name" value="LRR_dom_sf"/>
</dbReference>
<dbReference type="Proteomes" id="UP000015241">
    <property type="component" value="Unassembled WGS sequence"/>
</dbReference>
<dbReference type="InParanoid" id="S8EVX2"/>
<dbReference type="STRING" id="743788.S8EVX2"/>
<evidence type="ECO:0000259" key="1">
    <source>
        <dbReference type="Pfam" id="PF12937"/>
    </source>
</evidence>
<dbReference type="Gene3D" id="3.80.10.10">
    <property type="entry name" value="Ribonuclease Inhibitor"/>
    <property type="match status" value="1"/>
</dbReference>
<dbReference type="EMBL" id="KE504258">
    <property type="protein sequence ID" value="EPS93760.1"/>
    <property type="molecule type" value="Genomic_DNA"/>
</dbReference>
<dbReference type="Gene3D" id="1.20.1280.50">
    <property type="match status" value="1"/>
</dbReference>
<name>S8EVX2_FOMSC</name>
<sequence length="597" mass="67449">MASRAELEQQKAHYYECIRVVNTQLNALLPISRLPHELLSEVFLHHAEYRAEPTSQEPKSPRDWICVTHVCTHWREVALQCPTLWTRFHASDSLDMLPIFLARSKDAPLSVSMSFDAWQSPITRRSKPQLSEESLILVLTNLHRMRLLSVEFSSDPLDDVLAHISGPAPLLESLSIAADISRSSAKPSKLVLSFTRMISHPESRRLRCLATRFRCLVWDSVSLIHLTRLEVQGCGSGVSGTDAMSFFEALARMPLLEQLDLNGVFEVHHHGYSAVLSLLDPIPFLRLRRLRLQYENTYTTTDLLNNLHTPSLLHLCVIMAHASDAEVPAPLFAALAHKTTTLGEPLTIALSLDPWNEVECTSRVFIRMYRQLCCSTVEPGKDDSTSAWLEQHVPAFEYSLVPAGVDGATLATICELLPAVEAKTLLLNCRYPTLCPEQWRGFTGCLETVTELRLYGTAQLMFRPSTALCQKQSGPDTGGTPQFVLPNLRIFTMDGINFWRAGTKKREWAERPERGTIIISDLRASFAQRAQEGAEIQTLRILRAERLWAEDLESFREVVSCVESDGRLESPSTFHDRMHMHIAWKNHPLDPPLCRSW</sequence>
<proteinExistence type="predicted"/>
<dbReference type="InterPro" id="IPR036047">
    <property type="entry name" value="F-box-like_dom_sf"/>
</dbReference>
<protein>
    <recommendedName>
        <fullName evidence="1">F-box domain-containing protein</fullName>
    </recommendedName>
</protein>
<organism evidence="2 3">
    <name type="scientific">Fomitopsis schrenkii</name>
    <name type="common">Brown rot fungus</name>
    <dbReference type="NCBI Taxonomy" id="2126942"/>
    <lineage>
        <taxon>Eukaryota</taxon>
        <taxon>Fungi</taxon>
        <taxon>Dikarya</taxon>
        <taxon>Basidiomycota</taxon>
        <taxon>Agaricomycotina</taxon>
        <taxon>Agaricomycetes</taxon>
        <taxon>Polyporales</taxon>
        <taxon>Fomitopsis</taxon>
    </lineage>
</organism>
<evidence type="ECO:0000313" key="2">
    <source>
        <dbReference type="EMBL" id="EPS93760.1"/>
    </source>
</evidence>
<dbReference type="Pfam" id="PF12937">
    <property type="entry name" value="F-box-like"/>
    <property type="match status" value="1"/>
</dbReference>
<dbReference type="SUPFAM" id="SSF81383">
    <property type="entry name" value="F-box domain"/>
    <property type="match status" value="1"/>
</dbReference>
<accession>S8EVX2</accession>
<gene>
    <name evidence="2" type="ORF">FOMPIDRAFT_93871</name>
</gene>
<reference evidence="2 3" key="1">
    <citation type="journal article" date="2012" name="Science">
        <title>The Paleozoic origin of enzymatic lignin decomposition reconstructed from 31 fungal genomes.</title>
        <authorList>
            <person name="Floudas D."/>
            <person name="Binder M."/>
            <person name="Riley R."/>
            <person name="Barry K."/>
            <person name="Blanchette R.A."/>
            <person name="Henrissat B."/>
            <person name="Martinez A.T."/>
            <person name="Otillar R."/>
            <person name="Spatafora J.W."/>
            <person name="Yadav J.S."/>
            <person name="Aerts A."/>
            <person name="Benoit I."/>
            <person name="Boyd A."/>
            <person name="Carlson A."/>
            <person name="Copeland A."/>
            <person name="Coutinho P.M."/>
            <person name="de Vries R.P."/>
            <person name="Ferreira P."/>
            <person name="Findley K."/>
            <person name="Foster B."/>
            <person name="Gaskell J."/>
            <person name="Glotzer D."/>
            <person name="Gorecki P."/>
            <person name="Heitman J."/>
            <person name="Hesse C."/>
            <person name="Hori C."/>
            <person name="Igarashi K."/>
            <person name="Jurgens J.A."/>
            <person name="Kallen N."/>
            <person name="Kersten P."/>
            <person name="Kohler A."/>
            <person name="Kuees U."/>
            <person name="Kumar T.K.A."/>
            <person name="Kuo A."/>
            <person name="LaButti K."/>
            <person name="Larrondo L.F."/>
            <person name="Lindquist E."/>
            <person name="Ling A."/>
            <person name="Lombard V."/>
            <person name="Lucas S."/>
            <person name="Lundell T."/>
            <person name="Martin R."/>
            <person name="McLaughlin D.J."/>
            <person name="Morgenstern I."/>
            <person name="Morin E."/>
            <person name="Murat C."/>
            <person name="Nagy L.G."/>
            <person name="Nolan M."/>
            <person name="Ohm R.A."/>
            <person name="Patyshakuliyeva A."/>
            <person name="Rokas A."/>
            <person name="Ruiz-Duenas F.J."/>
            <person name="Sabat G."/>
            <person name="Salamov A."/>
            <person name="Samejima M."/>
            <person name="Schmutz J."/>
            <person name="Slot J.C."/>
            <person name="St John F."/>
            <person name="Stenlid J."/>
            <person name="Sun H."/>
            <person name="Sun S."/>
            <person name="Syed K."/>
            <person name="Tsang A."/>
            <person name="Wiebenga A."/>
            <person name="Young D."/>
            <person name="Pisabarro A."/>
            <person name="Eastwood D.C."/>
            <person name="Martin F."/>
            <person name="Cullen D."/>
            <person name="Grigoriev I.V."/>
            <person name="Hibbett D.S."/>
        </authorList>
    </citation>
    <scope>NUCLEOTIDE SEQUENCE</scope>
    <source>
        <strain evidence="3">FP-58527</strain>
    </source>
</reference>
<keyword evidence="3" id="KW-1185">Reference proteome</keyword>
<dbReference type="SUPFAM" id="SSF52047">
    <property type="entry name" value="RNI-like"/>
    <property type="match status" value="1"/>
</dbReference>
<dbReference type="AlphaFoldDB" id="S8EVX2"/>
<evidence type="ECO:0000313" key="3">
    <source>
        <dbReference type="Proteomes" id="UP000015241"/>
    </source>
</evidence>
<dbReference type="OrthoDB" id="2800666at2759"/>
<dbReference type="InterPro" id="IPR001810">
    <property type="entry name" value="F-box_dom"/>
</dbReference>
<feature type="domain" description="F-box" evidence="1">
    <location>
        <begin position="31"/>
        <end position="89"/>
    </location>
</feature>
<dbReference type="HOGENOM" id="CLU_024199_2_2_1"/>